<reference evidence="6 7" key="1">
    <citation type="journal article" date="2011" name="Stand. Genomic Sci.">
        <title>Complete genome sequence of Haliscomenobacter hydrossis type strain (O).</title>
        <authorList>
            <consortium name="US DOE Joint Genome Institute (JGI-PGF)"/>
            <person name="Daligault H."/>
            <person name="Lapidus A."/>
            <person name="Zeytun A."/>
            <person name="Nolan M."/>
            <person name="Lucas S."/>
            <person name="Del Rio T.G."/>
            <person name="Tice H."/>
            <person name="Cheng J.F."/>
            <person name="Tapia R."/>
            <person name="Han C."/>
            <person name="Goodwin L."/>
            <person name="Pitluck S."/>
            <person name="Liolios K."/>
            <person name="Pagani I."/>
            <person name="Ivanova N."/>
            <person name="Huntemann M."/>
            <person name="Mavromatis K."/>
            <person name="Mikhailova N."/>
            <person name="Pati A."/>
            <person name="Chen A."/>
            <person name="Palaniappan K."/>
            <person name="Land M."/>
            <person name="Hauser L."/>
            <person name="Brambilla E.M."/>
            <person name="Rohde M."/>
            <person name="Verbarg S."/>
            <person name="Goker M."/>
            <person name="Bristow J."/>
            <person name="Eisen J.A."/>
            <person name="Markowitz V."/>
            <person name="Hugenholtz P."/>
            <person name="Kyrpides N.C."/>
            <person name="Klenk H.P."/>
            <person name="Woyke T."/>
        </authorList>
    </citation>
    <scope>NUCLEOTIDE SEQUENCE [LARGE SCALE GENOMIC DNA]</scope>
    <source>
        <strain evidence="7">ATCC 27775 / DSM 1100 / LMG 10767 / O</strain>
    </source>
</reference>
<dbReference type="EMBL" id="CP002691">
    <property type="protein sequence ID" value="AEE51905.1"/>
    <property type="molecule type" value="Genomic_DNA"/>
</dbReference>
<evidence type="ECO:0000313" key="6">
    <source>
        <dbReference type="EMBL" id="AEE51905.1"/>
    </source>
</evidence>
<keyword evidence="7" id="KW-1185">Reference proteome</keyword>
<reference key="2">
    <citation type="submission" date="2011-04" db="EMBL/GenBank/DDBJ databases">
        <title>Complete sequence of chromosome of Haliscomenobacter hydrossis DSM 1100.</title>
        <authorList>
            <consortium name="US DOE Joint Genome Institute (JGI-PGF)"/>
            <person name="Lucas S."/>
            <person name="Han J."/>
            <person name="Lapidus A."/>
            <person name="Bruce D."/>
            <person name="Goodwin L."/>
            <person name="Pitluck S."/>
            <person name="Peters L."/>
            <person name="Kyrpides N."/>
            <person name="Mavromatis K."/>
            <person name="Ivanova N."/>
            <person name="Ovchinnikova G."/>
            <person name="Pagani I."/>
            <person name="Daligault H."/>
            <person name="Detter J.C."/>
            <person name="Han C."/>
            <person name="Land M."/>
            <person name="Hauser L."/>
            <person name="Markowitz V."/>
            <person name="Cheng J.-F."/>
            <person name="Hugenholtz P."/>
            <person name="Woyke T."/>
            <person name="Wu D."/>
            <person name="Verbarg S."/>
            <person name="Frueling A."/>
            <person name="Brambilla E."/>
            <person name="Klenk H.-P."/>
            <person name="Eisen J.A."/>
        </authorList>
    </citation>
    <scope>NUCLEOTIDE SEQUENCE</scope>
    <source>
        <strain>DSM 1100</strain>
    </source>
</reference>
<evidence type="ECO:0000256" key="4">
    <source>
        <dbReference type="ARBA" id="ARBA00022833"/>
    </source>
</evidence>
<dbReference type="Pfam" id="PF24827">
    <property type="entry name" value="AstE_AspA_cat"/>
    <property type="match status" value="1"/>
</dbReference>
<dbReference type="RefSeq" id="WP_013766443.1">
    <property type="nucleotide sequence ID" value="NC_015510.1"/>
</dbReference>
<dbReference type="InterPro" id="IPR043795">
    <property type="entry name" value="N-alpha-Ac-DABA-like"/>
</dbReference>
<organism evidence="6 7">
    <name type="scientific">Haliscomenobacter hydrossis (strain ATCC 27775 / DSM 1100 / LMG 10767 / O)</name>
    <dbReference type="NCBI Taxonomy" id="760192"/>
    <lineage>
        <taxon>Bacteria</taxon>
        <taxon>Pseudomonadati</taxon>
        <taxon>Bacteroidota</taxon>
        <taxon>Saprospiria</taxon>
        <taxon>Saprospirales</taxon>
        <taxon>Haliscomenobacteraceae</taxon>
        <taxon>Haliscomenobacter</taxon>
    </lineage>
</organism>
<protein>
    <submittedName>
        <fullName evidence="6">Succinylglutamate desuccinylase/aspartoacylase</fullName>
    </submittedName>
</protein>
<dbReference type="AlphaFoldDB" id="F4L6V0"/>
<gene>
    <name evidence="6" type="ordered locus">Halhy_4057</name>
</gene>
<dbReference type="GO" id="GO:0016788">
    <property type="term" value="F:hydrolase activity, acting on ester bonds"/>
    <property type="evidence" value="ECO:0007669"/>
    <property type="project" value="InterPro"/>
</dbReference>
<evidence type="ECO:0000256" key="2">
    <source>
        <dbReference type="ARBA" id="ARBA00022723"/>
    </source>
</evidence>
<dbReference type="STRING" id="760192.Halhy_4057"/>
<accession>F4L6V0</accession>
<comment type="cofactor">
    <cofactor evidence="1">
        <name>Zn(2+)</name>
        <dbReference type="ChEBI" id="CHEBI:29105"/>
    </cofactor>
</comment>
<dbReference type="KEGG" id="hhy:Halhy_4057"/>
<evidence type="ECO:0000313" key="7">
    <source>
        <dbReference type="Proteomes" id="UP000008461"/>
    </source>
</evidence>
<dbReference type="GO" id="GO:0046872">
    <property type="term" value="F:metal ion binding"/>
    <property type="evidence" value="ECO:0007669"/>
    <property type="project" value="UniProtKB-KW"/>
</dbReference>
<dbReference type="PANTHER" id="PTHR37326:SF1">
    <property type="entry name" value="BLL3975 PROTEIN"/>
    <property type="match status" value="1"/>
</dbReference>
<keyword evidence="4" id="KW-0862">Zinc</keyword>
<dbReference type="InterPro" id="IPR053138">
    <property type="entry name" value="N-alpha-Ac-DABA_deacetylase"/>
</dbReference>
<dbReference type="HOGENOM" id="CLU_035605_0_2_10"/>
<sequence>MNPLTRTDIPIEVIRRLDLGKVPKGTIRRFWLHLISDGMGMPVHVPVIVARGRKDGPVLGITAAIRGNEINGIPLIQRLFQEISLDDLAGVVIGIPVINIPSLLIKERNFIDGADLNRVMPGRADGSNSQVYAFRLVDRVIRYFDYLLDLHTASFGRVNAHYIRADLDDPICREMAILQNAQVIVHNLPSDGSLRGAADSLGIYAITLEVGSPHTFHKGFIRSGLTGIYNLLRQLQMTEGAIELPEARPYICKNSYWIYSDSGGILTVAPNVGELVYAGETIATLRDIFGDVIKEYTSPENGIVIGKSVDPINQTGGRIIHLGVFGT</sequence>
<dbReference type="GO" id="GO:0016811">
    <property type="term" value="F:hydrolase activity, acting on carbon-nitrogen (but not peptide) bonds, in linear amides"/>
    <property type="evidence" value="ECO:0007669"/>
    <property type="project" value="InterPro"/>
</dbReference>
<dbReference type="SUPFAM" id="SSF53187">
    <property type="entry name" value="Zn-dependent exopeptidases"/>
    <property type="match status" value="1"/>
</dbReference>
<dbReference type="Gene3D" id="3.40.630.10">
    <property type="entry name" value="Zn peptidases"/>
    <property type="match status" value="1"/>
</dbReference>
<dbReference type="eggNOG" id="COG3608">
    <property type="taxonomic scope" value="Bacteria"/>
</dbReference>
<dbReference type="CDD" id="cd06251">
    <property type="entry name" value="M14_ASTE_ASPA-like"/>
    <property type="match status" value="1"/>
</dbReference>
<evidence type="ECO:0000256" key="3">
    <source>
        <dbReference type="ARBA" id="ARBA00022801"/>
    </source>
</evidence>
<name>F4L6V0_HALH1</name>
<dbReference type="Proteomes" id="UP000008461">
    <property type="component" value="Chromosome"/>
</dbReference>
<dbReference type="PIRSF" id="PIRSF039012">
    <property type="entry name" value="ASP"/>
    <property type="match status" value="1"/>
</dbReference>
<evidence type="ECO:0000256" key="1">
    <source>
        <dbReference type="ARBA" id="ARBA00001947"/>
    </source>
</evidence>
<dbReference type="InterPro" id="IPR055438">
    <property type="entry name" value="AstE_AspA_cat"/>
</dbReference>
<dbReference type="OrthoDB" id="9782876at2"/>
<feature type="domain" description="Succinylglutamate desuccinylase/Aspartoacylase catalytic" evidence="5">
    <location>
        <begin position="56"/>
        <end position="234"/>
    </location>
</feature>
<keyword evidence="2" id="KW-0479">Metal-binding</keyword>
<proteinExistence type="predicted"/>
<keyword evidence="3" id="KW-0378">Hydrolase</keyword>
<evidence type="ECO:0000259" key="5">
    <source>
        <dbReference type="Pfam" id="PF24827"/>
    </source>
</evidence>
<dbReference type="PANTHER" id="PTHR37326">
    <property type="entry name" value="BLL3975 PROTEIN"/>
    <property type="match status" value="1"/>
</dbReference>